<evidence type="ECO:0000313" key="2">
    <source>
        <dbReference type="Proteomes" id="UP000807025"/>
    </source>
</evidence>
<proteinExistence type="predicted"/>
<protein>
    <submittedName>
        <fullName evidence="1">Uncharacterized protein</fullName>
    </submittedName>
</protein>
<keyword evidence="2" id="KW-1185">Reference proteome</keyword>
<dbReference type="AlphaFoldDB" id="A0A9P6DEH8"/>
<name>A0A9P6DEH8_PLEER</name>
<evidence type="ECO:0000313" key="1">
    <source>
        <dbReference type="EMBL" id="KAF9492535.1"/>
    </source>
</evidence>
<dbReference type="Proteomes" id="UP000807025">
    <property type="component" value="Unassembled WGS sequence"/>
</dbReference>
<comment type="caution">
    <text evidence="1">The sequence shown here is derived from an EMBL/GenBank/DDBJ whole genome shotgun (WGS) entry which is preliminary data.</text>
</comment>
<accession>A0A9P6DEH8</accession>
<gene>
    <name evidence="1" type="ORF">BDN71DRAFT_1451458</name>
</gene>
<reference evidence="1" key="1">
    <citation type="submission" date="2020-11" db="EMBL/GenBank/DDBJ databases">
        <authorList>
            <consortium name="DOE Joint Genome Institute"/>
            <person name="Ahrendt S."/>
            <person name="Riley R."/>
            <person name="Andreopoulos W."/>
            <person name="Labutti K."/>
            <person name="Pangilinan J."/>
            <person name="Ruiz-Duenas F.J."/>
            <person name="Barrasa J.M."/>
            <person name="Sanchez-Garcia M."/>
            <person name="Camarero S."/>
            <person name="Miyauchi S."/>
            <person name="Serrano A."/>
            <person name="Linde D."/>
            <person name="Babiker R."/>
            <person name="Drula E."/>
            <person name="Ayuso-Fernandez I."/>
            <person name="Pacheco R."/>
            <person name="Padilla G."/>
            <person name="Ferreira P."/>
            <person name="Barriuso J."/>
            <person name="Kellner H."/>
            <person name="Castanera R."/>
            <person name="Alfaro M."/>
            <person name="Ramirez L."/>
            <person name="Pisabarro A.G."/>
            <person name="Kuo A."/>
            <person name="Tritt A."/>
            <person name="Lipzen A."/>
            <person name="He G."/>
            <person name="Yan M."/>
            <person name="Ng V."/>
            <person name="Cullen D."/>
            <person name="Martin F."/>
            <person name="Rosso M.-N."/>
            <person name="Henrissat B."/>
            <person name="Hibbett D."/>
            <person name="Martinez A.T."/>
            <person name="Grigoriev I.V."/>
        </authorList>
    </citation>
    <scope>NUCLEOTIDE SEQUENCE</scope>
    <source>
        <strain evidence="1">ATCC 90797</strain>
    </source>
</reference>
<dbReference type="EMBL" id="MU154600">
    <property type="protein sequence ID" value="KAF9492535.1"/>
    <property type="molecule type" value="Genomic_DNA"/>
</dbReference>
<organism evidence="1 2">
    <name type="scientific">Pleurotus eryngii</name>
    <name type="common">Boletus of the steppes</name>
    <dbReference type="NCBI Taxonomy" id="5323"/>
    <lineage>
        <taxon>Eukaryota</taxon>
        <taxon>Fungi</taxon>
        <taxon>Dikarya</taxon>
        <taxon>Basidiomycota</taxon>
        <taxon>Agaricomycotina</taxon>
        <taxon>Agaricomycetes</taxon>
        <taxon>Agaricomycetidae</taxon>
        <taxon>Agaricales</taxon>
        <taxon>Pleurotineae</taxon>
        <taxon>Pleurotaceae</taxon>
        <taxon>Pleurotus</taxon>
    </lineage>
</organism>
<sequence length="59" mass="6854">MSSRTETSVIAMNRRSNFLFSHAIRVGHKERYATHHIPMKKASALLRIPKFNNETDIEN</sequence>